<dbReference type="InterPro" id="IPR010920">
    <property type="entry name" value="LSM_dom_sf"/>
</dbReference>
<dbReference type="PANTHER" id="PTHR30347:SF1">
    <property type="entry name" value="MECHANOSENSITIVE CHANNEL MSCK"/>
    <property type="match status" value="1"/>
</dbReference>
<dbReference type="InterPro" id="IPR011014">
    <property type="entry name" value="MscS_channel_TM-2"/>
</dbReference>
<dbReference type="RefSeq" id="WP_189484180.1">
    <property type="nucleotide sequence ID" value="NZ_BMYR01000019.1"/>
</dbReference>
<feature type="domain" description="Mechanosensitive ion channel MscS" evidence="8">
    <location>
        <begin position="254"/>
        <end position="319"/>
    </location>
</feature>
<proteinExistence type="inferred from homology"/>
<dbReference type="Pfam" id="PF21082">
    <property type="entry name" value="MS_channel_3rd"/>
    <property type="match status" value="1"/>
</dbReference>
<reference evidence="12" key="1">
    <citation type="journal article" date="2019" name="Int. J. Syst. Evol. Microbiol.">
        <title>The Global Catalogue of Microorganisms (GCM) 10K type strain sequencing project: providing services to taxonomists for standard genome sequencing and annotation.</title>
        <authorList>
            <consortium name="The Broad Institute Genomics Platform"/>
            <consortium name="The Broad Institute Genome Sequencing Center for Infectious Disease"/>
            <person name="Wu L."/>
            <person name="Ma J."/>
        </authorList>
    </citation>
    <scope>NUCLEOTIDE SEQUENCE [LARGE SCALE GENOMIC DNA]</scope>
    <source>
        <strain evidence="12">KCTC 23723</strain>
    </source>
</reference>
<dbReference type="InterPro" id="IPR006685">
    <property type="entry name" value="MscS_channel_2nd"/>
</dbReference>
<feature type="domain" description="Mechanosensitive ion channel transmembrane helices 2/3" evidence="10">
    <location>
        <begin position="212"/>
        <end position="252"/>
    </location>
</feature>
<evidence type="ECO:0000256" key="4">
    <source>
        <dbReference type="ARBA" id="ARBA00022692"/>
    </source>
</evidence>
<dbReference type="SUPFAM" id="SSF82861">
    <property type="entry name" value="Mechanosensitive channel protein MscS (YggB), transmembrane region"/>
    <property type="match status" value="1"/>
</dbReference>
<keyword evidence="5 7" id="KW-1133">Transmembrane helix</keyword>
<dbReference type="Proteomes" id="UP000634667">
    <property type="component" value="Unassembled WGS sequence"/>
</dbReference>
<evidence type="ECO:0000256" key="7">
    <source>
        <dbReference type="SAM" id="Phobius"/>
    </source>
</evidence>
<dbReference type="InterPro" id="IPR049142">
    <property type="entry name" value="MS_channel_1st"/>
</dbReference>
<sequence length="433" mass="48224">MEKLALWFNEIVHALQQPIYWWQLLALSLAALLASLANRKLQQLLAAQDNFAAGLRHLALRSIQRILWPLSALLLLLSIKAVFEWYSLPIQLLEVAVPILLALGLIRLSIYILRKAFTVSPLLKSSENFLVGIIWFAVLLHLAGWLPLVLEMLDSAALTLGETRITILSVLKLILMIALAFTIAIWLAELINKRLMQSASISPSMRVGFAKFSKFLLITLAFLIALNAVGINLSSLAVFGGALGVGLGFGLQRIASNFISGFILVLDRSIKPGDVITVGDKFGWVEQLNARYVVVRNREGVDTLIPNENLITSEVINWSYADPNVRVIIKVQISYEDDPEQAMALMLDCAFASPRVLQEPIPTVRLMEFADSGIELQLRVWIADLENGTGAVKSDINLAIWRAFKKHNITIPYPQRDLHIKSGWPLPTKPEQD</sequence>
<evidence type="ECO:0000256" key="1">
    <source>
        <dbReference type="ARBA" id="ARBA00004651"/>
    </source>
</evidence>
<dbReference type="InterPro" id="IPR023408">
    <property type="entry name" value="MscS_beta-dom_sf"/>
</dbReference>
<evidence type="ECO:0000256" key="2">
    <source>
        <dbReference type="ARBA" id="ARBA00008017"/>
    </source>
</evidence>
<accession>A0ABQ2WXG6</accession>
<organism evidence="11 12">
    <name type="scientific">Alishewanella tabrizica</name>
    <dbReference type="NCBI Taxonomy" id="671278"/>
    <lineage>
        <taxon>Bacteria</taxon>
        <taxon>Pseudomonadati</taxon>
        <taxon>Pseudomonadota</taxon>
        <taxon>Gammaproteobacteria</taxon>
        <taxon>Alteromonadales</taxon>
        <taxon>Alteromonadaceae</taxon>
        <taxon>Alishewanella</taxon>
    </lineage>
</organism>
<keyword evidence="3" id="KW-1003">Cell membrane</keyword>
<keyword evidence="4 7" id="KW-0812">Transmembrane</keyword>
<feature type="transmembrane region" description="Helical" evidence="7">
    <location>
        <begin position="212"/>
        <end position="231"/>
    </location>
</feature>
<name>A0ABQ2WXG6_9ALTE</name>
<gene>
    <name evidence="11" type="ORF">GCM10008111_31400</name>
</gene>
<keyword evidence="12" id="KW-1185">Reference proteome</keyword>
<dbReference type="Gene3D" id="3.30.70.100">
    <property type="match status" value="1"/>
</dbReference>
<dbReference type="SUPFAM" id="SSF82689">
    <property type="entry name" value="Mechanosensitive channel protein MscS (YggB), C-terminal domain"/>
    <property type="match status" value="1"/>
</dbReference>
<dbReference type="Gene3D" id="2.30.30.60">
    <property type="match status" value="1"/>
</dbReference>
<evidence type="ECO:0000313" key="11">
    <source>
        <dbReference type="EMBL" id="GGW73071.1"/>
    </source>
</evidence>
<feature type="transmembrane region" description="Helical" evidence="7">
    <location>
        <begin position="20"/>
        <end position="37"/>
    </location>
</feature>
<feature type="transmembrane region" description="Helical" evidence="7">
    <location>
        <begin position="66"/>
        <end position="83"/>
    </location>
</feature>
<dbReference type="InterPro" id="IPR011066">
    <property type="entry name" value="MscS_channel_C_sf"/>
</dbReference>
<feature type="transmembrane region" description="Helical" evidence="7">
    <location>
        <begin position="95"/>
        <end position="117"/>
    </location>
</feature>
<feature type="transmembrane region" description="Helical" evidence="7">
    <location>
        <begin position="170"/>
        <end position="191"/>
    </location>
</feature>
<evidence type="ECO:0000256" key="3">
    <source>
        <dbReference type="ARBA" id="ARBA00022475"/>
    </source>
</evidence>
<feature type="domain" description="Mechanosensitive ion channel MscS C-terminal" evidence="9">
    <location>
        <begin position="329"/>
        <end position="411"/>
    </location>
</feature>
<dbReference type="SUPFAM" id="SSF50182">
    <property type="entry name" value="Sm-like ribonucleoproteins"/>
    <property type="match status" value="1"/>
</dbReference>
<evidence type="ECO:0000259" key="10">
    <source>
        <dbReference type="Pfam" id="PF21088"/>
    </source>
</evidence>
<feature type="transmembrane region" description="Helical" evidence="7">
    <location>
        <begin position="129"/>
        <end position="150"/>
    </location>
</feature>
<comment type="similarity">
    <text evidence="2">Belongs to the MscS (TC 1.A.23) family.</text>
</comment>
<dbReference type="Gene3D" id="1.10.287.1260">
    <property type="match status" value="1"/>
</dbReference>
<dbReference type="Pfam" id="PF00924">
    <property type="entry name" value="MS_channel_2nd"/>
    <property type="match status" value="1"/>
</dbReference>
<evidence type="ECO:0000313" key="12">
    <source>
        <dbReference type="Proteomes" id="UP000634667"/>
    </source>
</evidence>
<protein>
    <submittedName>
        <fullName evidence="11">Mechanosensitive ion channel protein</fullName>
    </submittedName>
</protein>
<dbReference type="Pfam" id="PF21088">
    <property type="entry name" value="MS_channel_1st"/>
    <property type="match status" value="1"/>
</dbReference>
<keyword evidence="6 7" id="KW-0472">Membrane</keyword>
<evidence type="ECO:0000259" key="9">
    <source>
        <dbReference type="Pfam" id="PF21082"/>
    </source>
</evidence>
<evidence type="ECO:0000256" key="6">
    <source>
        <dbReference type="ARBA" id="ARBA00023136"/>
    </source>
</evidence>
<dbReference type="EMBL" id="BMYR01000019">
    <property type="protein sequence ID" value="GGW73071.1"/>
    <property type="molecule type" value="Genomic_DNA"/>
</dbReference>
<dbReference type="InterPro" id="IPR049278">
    <property type="entry name" value="MS_channel_C"/>
</dbReference>
<dbReference type="PANTHER" id="PTHR30347">
    <property type="entry name" value="POTASSIUM CHANNEL RELATED"/>
    <property type="match status" value="1"/>
</dbReference>
<evidence type="ECO:0000256" key="5">
    <source>
        <dbReference type="ARBA" id="ARBA00022989"/>
    </source>
</evidence>
<comment type="caution">
    <text evidence="11">The sequence shown here is derived from an EMBL/GenBank/DDBJ whole genome shotgun (WGS) entry which is preliminary data.</text>
</comment>
<comment type="subcellular location">
    <subcellularLocation>
        <location evidence="1">Cell membrane</location>
        <topology evidence="1">Multi-pass membrane protein</topology>
    </subcellularLocation>
</comment>
<evidence type="ECO:0000259" key="8">
    <source>
        <dbReference type="Pfam" id="PF00924"/>
    </source>
</evidence>
<dbReference type="InterPro" id="IPR052702">
    <property type="entry name" value="MscS-like_channel"/>
</dbReference>